<dbReference type="InterPro" id="IPR005887">
    <property type="entry name" value="GH92_a_mannosidase_put"/>
</dbReference>
<dbReference type="Proteomes" id="UP000290848">
    <property type="component" value="Unassembled WGS sequence"/>
</dbReference>
<dbReference type="PANTHER" id="PTHR12143">
    <property type="entry name" value="PEPTIDE N-GLYCANASE PNGASE -RELATED"/>
    <property type="match status" value="1"/>
</dbReference>
<dbReference type="NCBIfam" id="TIGR01180">
    <property type="entry name" value="aman2_put"/>
    <property type="match status" value="1"/>
</dbReference>
<dbReference type="Pfam" id="PF17678">
    <property type="entry name" value="Glyco_hydro_92N"/>
    <property type="match status" value="1"/>
</dbReference>
<comment type="caution">
    <text evidence="7">The sequence shown here is derived from an EMBL/GenBank/DDBJ whole genome shotgun (WGS) entry which is preliminary data.</text>
</comment>
<organism evidence="7 8">
    <name type="scientific">Arcticibacter tournemirensis</name>
    <dbReference type="NCBI Taxonomy" id="699437"/>
    <lineage>
        <taxon>Bacteria</taxon>
        <taxon>Pseudomonadati</taxon>
        <taxon>Bacteroidota</taxon>
        <taxon>Sphingobacteriia</taxon>
        <taxon>Sphingobacteriales</taxon>
        <taxon>Sphingobacteriaceae</taxon>
        <taxon>Arcticibacter</taxon>
    </lineage>
</organism>
<keyword evidence="4" id="KW-0732">Signal</keyword>
<dbReference type="GO" id="GO:0000224">
    <property type="term" value="F:peptide-N4-(N-acetyl-beta-glucosaminyl)asparagine amidase activity"/>
    <property type="evidence" value="ECO:0007669"/>
    <property type="project" value="TreeGrafter"/>
</dbReference>
<dbReference type="EMBL" id="RXOC01000002">
    <property type="protein sequence ID" value="RXF71993.1"/>
    <property type="molecule type" value="Genomic_DNA"/>
</dbReference>
<feature type="domain" description="Glycosyl hydrolase family 92 N-terminal" evidence="6">
    <location>
        <begin position="35"/>
        <end position="278"/>
    </location>
</feature>
<evidence type="ECO:0000259" key="6">
    <source>
        <dbReference type="Pfam" id="PF17678"/>
    </source>
</evidence>
<evidence type="ECO:0000313" key="8">
    <source>
        <dbReference type="Proteomes" id="UP000290848"/>
    </source>
</evidence>
<dbReference type="InterPro" id="IPR012939">
    <property type="entry name" value="Glyco_hydro_92"/>
</dbReference>
<feature type="chain" id="PRO_5020554131" evidence="4">
    <location>
        <begin position="23"/>
        <end position="790"/>
    </location>
</feature>
<dbReference type="GO" id="GO:0005975">
    <property type="term" value="P:carbohydrate metabolic process"/>
    <property type="evidence" value="ECO:0007669"/>
    <property type="project" value="InterPro"/>
</dbReference>
<comment type="cofactor">
    <cofactor evidence="1">
        <name>Ca(2+)</name>
        <dbReference type="ChEBI" id="CHEBI:29108"/>
    </cofactor>
</comment>
<keyword evidence="7" id="KW-0378">Hydrolase</keyword>
<dbReference type="Gene3D" id="2.70.98.10">
    <property type="match status" value="1"/>
</dbReference>
<dbReference type="Pfam" id="PF07971">
    <property type="entry name" value="Glyco_hydro_92"/>
    <property type="match status" value="1"/>
</dbReference>
<feature type="signal peptide" evidence="4">
    <location>
        <begin position="1"/>
        <end position="22"/>
    </location>
</feature>
<dbReference type="SUPFAM" id="SSF48208">
    <property type="entry name" value="Six-hairpin glycosidases"/>
    <property type="match status" value="1"/>
</dbReference>
<evidence type="ECO:0000256" key="3">
    <source>
        <dbReference type="ARBA" id="ARBA00022837"/>
    </source>
</evidence>
<dbReference type="InterPro" id="IPR014718">
    <property type="entry name" value="GH-type_carb-bd"/>
</dbReference>
<dbReference type="Gene3D" id="3.30.2080.10">
    <property type="entry name" value="GH92 mannosidase domain"/>
    <property type="match status" value="1"/>
</dbReference>
<evidence type="ECO:0000259" key="5">
    <source>
        <dbReference type="Pfam" id="PF07971"/>
    </source>
</evidence>
<evidence type="ECO:0000256" key="1">
    <source>
        <dbReference type="ARBA" id="ARBA00001913"/>
    </source>
</evidence>
<dbReference type="InterPro" id="IPR050883">
    <property type="entry name" value="PNGase"/>
</dbReference>
<dbReference type="Gene3D" id="1.20.1050.60">
    <property type="entry name" value="alpha-1,2-mannosidase"/>
    <property type="match status" value="1"/>
</dbReference>
<gene>
    <name evidence="7" type="ORF">EKH83_04450</name>
</gene>
<dbReference type="GO" id="GO:0006516">
    <property type="term" value="P:glycoprotein catabolic process"/>
    <property type="evidence" value="ECO:0007669"/>
    <property type="project" value="TreeGrafter"/>
</dbReference>
<name>A0A4Q0MFM0_9SPHI</name>
<dbReference type="AlphaFoldDB" id="A0A4Q0MFM0"/>
<evidence type="ECO:0000256" key="4">
    <source>
        <dbReference type="SAM" id="SignalP"/>
    </source>
</evidence>
<reference evidence="7 8" key="1">
    <citation type="submission" date="2018-12" db="EMBL/GenBank/DDBJ databases">
        <title>The Draft Genome Sequence of the Soil Bacterium Pedobacter tournemirensis R1.</title>
        <authorList>
            <person name="He J."/>
        </authorList>
    </citation>
    <scope>NUCLEOTIDE SEQUENCE [LARGE SCALE GENOMIC DNA]</scope>
    <source>
        <strain evidence="7 8">R1</strain>
    </source>
</reference>
<evidence type="ECO:0000256" key="2">
    <source>
        <dbReference type="ARBA" id="ARBA00011245"/>
    </source>
</evidence>
<protein>
    <submittedName>
        <fullName evidence="7">Glycoside hydrolase family 92 protein</fullName>
    </submittedName>
</protein>
<dbReference type="Gene3D" id="1.20.1610.10">
    <property type="entry name" value="alpha-1,2-mannosidases domains"/>
    <property type="match status" value="1"/>
</dbReference>
<dbReference type="PANTHER" id="PTHR12143:SF39">
    <property type="entry name" value="SECRETED PROTEIN"/>
    <property type="match status" value="1"/>
</dbReference>
<keyword evidence="3" id="KW-0106">Calcium</keyword>
<feature type="domain" description="Glycosyl hydrolase family 92" evidence="5">
    <location>
        <begin position="284"/>
        <end position="781"/>
    </location>
</feature>
<dbReference type="GO" id="GO:0005829">
    <property type="term" value="C:cytosol"/>
    <property type="evidence" value="ECO:0007669"/>
    <property type="project" value="TreeGrafter"/>
</dbReference>
<comment type="subunit">
    <text evidence="2">Monomer.</text>
</comment>
<accession>A0A4Q0MFM0</accession>
<sequence>MVKKAFSYVILLAVFGQLLSCASLKQTSAPKLSDYVNPNIGSVHSRWFFYTPAAVPFGMAKLGASTNGSYGNKQGWEAVGYEDNHSSIEGFPVFHEFQVGGVMLMPVVGKLKTMPGTLEQPETGYRSPFKKENEHATSGYYSVVLDKYNAKVELTATDHVGFQRYTFPKSDESYILFDIGNQLGESGAIKDAYIKLVDETTIEGYVITKPEYVKKYQPDAEVNMYFYAKLSRPATEVKVFKRGEQPVSQKEIKGVGACMAVAYKTSADEQITVKIGQSYTSVENAKLNYNTEAVNMNFDTAKRQALSRWNEALGRIKVEGGTHNDKVKFYTGLYHALLGRGLASDVNGAYPKNDGTVGQIALDQNKRPEYKYYNSDAIWGGSWNLTQLWALAYPEYYSDWVQSQLLVYKETGWLGDGIANSKYVSGVGTNFTSLAIAAAYNCGIRDFDYNLGYEAAFKNETVGKNRPAGAGKLDVGAFVKRGYCPYIPSDDYFITKQEEGSVFGASHTLEYSYSSFAVAQFAKHLGKESDFQLLSKMASNWENLFDPEMKFMRPRTSDGNFLKNFKPLAAWEGFQEGNAMQYTFYVPHEPEKLINKIGQETFNNRLDSIFVLSQNDTFGGGKTVNAFAGVHALYNHGNQPNLHISWLFNFSGKPYLTQKWVRTICNEFYGTEGLHGYGYGQDEDQGQLGAWYVMAGIGLFDVKGLTQIDPKFQIGSPLFSRIEIKLNKEYHKGNKFVIEAENNSPGNIYVQSVFNNGKKQNSISIPFADVVNGGKLKLTMDSKPNNDLKL</sequence>
<evidence type="ECO:0000313" key="7">
    <source>
        <dbReference type="EMBL" id="RXF71993.1"/>
    </source>
</evidence>
<dbReference type="GO" id="GO:0030246">
    <property type="term" value="F:carbohydrate binding"/>
    <property type="evidence" value="ECO:0007669"/>
    <property type="project" value="InterPro"/>
</dbReference>
<dbReference type="InterPro" id="IPR008928">
    <property type="entry name" value="6-hairpin_glycosidase_sf"/>
</dbReference>
<dbReference type="InterPro" id="IPR041371">
    <property type="entry name" value="GH92_N"/>
</dbReference>
<proteinExistence type="predicted"/>